<organism evidence="2 3">
    <name type="scientific">Herbaspirillum robiniae</name>
    <dbReference type="NCBI Taxonomy" id="2014887"/>
    <lineage>
        <taxon>Bacteria</taxon>
        <taxon>Pseudomonadati</taxon>
        <taxon>Pseudomonadota</taxon>
        <taxon>Betaproteobacteria</taxon>
        <taxon>Burkholderiales</taxon>
        <taxon>Oxalobacteraceae</taxon>
        <taxon>Herbaspirillum</taxon>
    </lineage>
</organism>
<keyword evidence="1" id="KW-0732">Signal</keyword>
<protein>
    <recommendedName>
        <fullName evidence="4">Lipoprotein</fullName>
    </recommendedName>
</protein>
<sequence>MLRFTLMLISLSLLSACALTRVSDGAHRKEVDELNAVGLTLEAARAKAVENGFACDAQVRRNVSVATADGVRRSDTLECNKTSAELMCPQRRYVTFNADAASGKVYAVGARIARHSCF</sequence>
<gene>
    <name evidence="2" type="ORF">HNO84_12005</name>
</gene>
<evidence type="ECO:0000313" key="2">
    <source>
        <dbReference type="EMBL" id="NUU02324.1"/>
    </source>
</evidence>
<reference evidence="2 3" key="1">
    <citation type="journal article" date="2020" name="Front. Plant Sci.">
        <title>Isolation of Rhizosphere Bacteria That Improve Quality and Water Stress Tolerance in Greenhouse Ornamentals.</title>
        <authorList>
            <person name="Nordstedt N.P."/>
            <person name="Jones M.L."/>
        </authorList>
    </citation>
    <scope>NUCLEOTIDE SEQUENCE [LARGE SCALE GENOMIC DNA]</scope>
    <source>
        <strain evidence="2 3">C6C2</strain>
    </source>
</reference>
<evidence type="ECO:0000256" key="1">
    <source>
        <dbReference type="SAM" id="SignalP"/>
    </source>
</evidence>
<evidence type="ECO:0008006" key="4">
    <source>
        <dbReference type="Google" id="ProtNLM"/>
    </source>
</evidence>
<dbReference type="EMBL" id="JABFMT010000011">
    <property type="protein sequence ID" value="NUU02324.1"/>
    <property type="molecule type" value="Genomic_DNA"/>
</dbReference>
<dbReference type="PROSITE" id="PS51257">
    <property type="entry name" value="PROKAR_LIPOPROTEIN"/>
    <property type="match status" value="1"/>
</dbReference>
<feature type="signal peptide" evidence="1">
    <location>
        <begin position="1"/>
        <end position="18"/>
    </location>
</feature>
<comment type="caution">
    <text evidence="2">The sequence shown here is derived from an EMBL/GenBank/DDBJ whole genome shotgun (WGS) entry which is preliminary data.</text>
</comment>
<dbReference type="RefSeq" id="WP_079219333.1">
    <property type="nucleotide sequence ID" value="NZ_CP018845.1"/>
</dbReference>
<accession>A0ABX2LX90</accession>
<evidence type="ECO:0000313" key="3">
    <source>
        <dbReference type="Proteomes" id="UP000536746"/>
    </source>
</evidence>
<proteinExistence type="predicted"/>
<keyword evidence="3" id="KW-1185">Reference proteome</keyword>
<feature type="chain" id="PRO_5046876282" description="Lipoprotein" evidence="1">
    <location>
        <begin position="19"/>
        <end position="118"/>
    </location>
</feature>
<name>A0ABX2LX90_9BURK</name>
<dbReference type="Proteomes" id="UP000536746">
    <property type="component" value="Unassembled WGS sequence"/>
</dbReference>